<dbReference type="SUPFAM" id="SSF53474">
    <property type="entry name" value="alpha/beta-Hydrolases"/>
    <property type="match status" value="1"/>
</dbReference>
<dbReference type="Proteomes" id="UP000322244">
    <property type="component" value="Unassembled WGS sequence"/>
</dbReference>
<dbReference type="EMBL" id="VLNY01000009">
    <property type="protein sequence ID" value="KAA0021581.1"/>
    <property type="molecule type" value="Genomic_DNA"/>
</dbReference>
<keyword evidence="1" id="KW-0732">Signal</keyword>
<dbReference type="PANTHER" id="PTHR32015:SF1">
    <property type="entry name" value="LIPASE"/>
    <property type="match status" value="1"/>
</dbReference>
<evidence type="ECO:0000313" key="2">
    <source>
        <dbReference type="EMBL" id="KAA0021581.1"/>
    </source>
</evidence>
<evidence type="ECO:0000256" key="1">
    <source>
        <dbReference type="SAM" id="SignalP"/>
    </source>
</evidence>
<dbReference type="PANTHER" id="PTHR32015">
    <property type="entry name" value="FASTING INDUCED LIPASE"/>
    <property type="match status" value="1"/>
</dbReference>
<sequence length="313" mass="32812">MKTLTRALATAATAAVSVCMAAGIAPIANADTTNPPDLPGLAKMGPPPPGANDWSCKPTAEHPEPIVLVHGTGSNMQLAFPVMAPALKKAGYCVFALNYGGIPTWYNPNIIVWGVSDIRQSAHELSNFVDAVLAKTGARQVDLVGHSQGGVVSRQYLKFDGGADPADPAKNKVKSLVALGPTNHGTTFNGQQQLYSVLAQTGLSPDVIDWAIFGIAGRQQLVGSRLISDLNATGETVPGVDYTVIAAKDDQVVTPPQGSFLQSNAPNVHNLWVQDGCPGIVRHSGLLLQPRPIYMTLVALDPSYAKNNPAPCP</sequence>
<dbReference type="Gene3D" id="3.40.50.1820">
    <property type="entry name" value="alpha/beta hydrolase"/>
    <property type="match status" value="1"/>
</dbReference>
<dbReference type="OrthoDB" id="8871309at2"/>
<dbReference type="AlphaFoldDB" id="A0A5A7SBH9"/>
<dbReference type="RefSeq" id="WP_149431782.1">
    <property type="nucleotide sequence ID" value="NZ_VLNY01000009.1"/>
</dbReference>
<keyword evidence="3" id="KW-1185">Reference proteome</keyword>
<comment type="caution">
    <text evidence="2">The sequence shown here is derived from an EMBL/GenBank/DDBJ whole genome shotgun (WGS) entry which is preliminary data.</text>
</comment>
<dbReference type="GO" id="GO:0016042">
    <property type="term" value="P:lipid catabolic process"/>
    <property type="evidence" value="ECO:0007669"/>
    <property type="project" value="InterPro"/>
</dbReference>
<reference evidence="2 3" key="1">
    <citation type="submission" date="2019-07" db="EMBL/GenBank/DDBJ databases">
        <title>Rhodococcus cavernicolus sp. nov., isolated from a cave.</title>
        <authorList>
            <person name="Lee S.D."/>
        </authorList>
    </citation>
    <scope>NUCLEOTIDE SEQUENCE [LARGE SCALE GENOMIC DNA]</scope>
    <source>
        <strain evidence="2 3">C1-24</strain>
    </source>
</reference>
<dbReference type="InterPro" id="IPR029058">
    <property type="entry name" value="AB_hydrolase_fold"/>
</dbReference>
<accession>A0A5A7SBH9</accession>
<name>A0A5A7SBH9_9NOCA</name>
<dbReference type="GO" id="GO:0016298">
    <property type="term" value="F:lipase activity"/>
    <property type="evidence" value="ECO:0007669"/>
    <property type="project" value="TreeGrafter"/>
</dbReference>
<keyword evidence="2" id="KW-0378">Hydrolase</keyword>
<organism evidence="2 3">
    <name type="scientific">Antrihabitans cavernicola</name>
    <dbReference type="NCBI Taxonomy" id="2495913"/>
    <lineage>
        <taxon>Bacteria</taxon>
        <taxon>Bacillati</taxon>
        <taxon>Actinomycetota</taxon>
        <taxon>Actinomycetes</taxon>
        <taxon>Mycobacteriales</taxon>
        <taxon>Nocardiaceae</taxon>
        <taxon>Antrihabitans</taxon>
    </lineage>
</organism>
<dbReference type="InterPro" id="IPR002918">
    <property type="entry name" value="Lipase_EstA/Esterase_EstB"/>
</dbReference>
<evidence type="ECO:0000313" key="3">
    <source>
        <dbReference type="Proteomes" id="UP000322244"/>
    </source>
</evidence>
<dbReference type="Pfam" id="PF01674">
    <property type="entry name" value="Lipase_2"/>
    <property type="match status" value="1"/>
</dbReference>
<gene>
    <name evidence="2" type="ORF">FOY51_18720</name>
</gene>
<feature type="chain" id="PRO_5022866714" evidence="1">
    <location>
        <begin position="31"/>
        <end position="313"/>
    </location>
</feature>
<feature type="signal peptide" evidence="1">
    <location>
        <begin position="1"/>
        <end position="30"/>
    </location>
</feature>
<proteinExistence type="predicted"/>
<protein>
    <submittedName>
        <fullName evidence="2">Alpha/beta fold hydrolase</fullName>
    </submittedName>
</protein>